<name>A0AAN8PUZ3_PATCE</name>
<reference evidence="1 2" key="1">
    <citation type="submission" date="2024-01" db="EMBL/GenBank/DDBJ databases">
        <title>The genome of the rayed Mediterranean limpet Patella caerulea (Linnaeus, 1758).</title>
        <authorList>
            <person name="Anh-Thu Weber A."/>
            <person name="Halstead-Nussloch G."/>
        </authorList>
    </citation>
    <scope>NUCLEOTIDE SEQUENCE [LARGE SCALE GENOMIC DNA]</scope>
    <source>
        <strain evidence="1">AATW-2023a</strain>
        <tissue evidence="1">Whole specimen</tissue>
    </source>
</reference>
<dbReference type="Proteomes" id="UP001347796">
    <property type="component" value="Unassembled WGS sequence"/>
</dbReference>
<proteinExistence type="predicted"/>
<keyword evidence="2" id="KW-1185">Reference proteome</keyword>
<evidence type="ECO:0000313" key="2">
    <source>
        <dbReference type="Proteomes" id="UP001347796"/>
    </source>
</evidence>
<accession>A0AAN8PUZ3</accession>
<dbReference type="EMBL" id="JAZGQO010000007">
    <property type="protein sequence ID" value="KAK6183134.1"/>
    <property type="molecule type" value="Genomic_DNA"/>
</dbReference>
<evidence type="ECO:0000313" key="1">
    <source>
        <dbReference type="EMBL" id="KAK6183134.1"/>
    </source>
</evidence>
<organism evidence="1 2">
    <name type="scientific">Patella caerulea</name>
    <name type="common">Rayed Mediterranean limpet</name>
    <dbReference type="NCBI Taxonomy" id="87958"/>
    <lineage>
        <taxon>Eukaryota</taxon>
        <taxon>Metazoa</taxon>
        <taxon>Spiralia</taxon>
        <taxon>Lophotrochozoa</taxon>
        <taxon>Mollusca</taxon>
        <taxon>Gastropoda</taxon>
        <taxon>Patellogastropoda</taxon>
        <taxon>Patelloidea</taxon>
        <taxon>Patellidae</taxon>
        <taxon>Patella</taxon>
    </lineage>
</organism>
<gene>
    <name evidence="1" type="ORF">SNE40_010668</name>
</gene>
<dbReference type="AlphaFoldDB" id="A0AAN8PUZ3"/>
<comment type="caution">
    <text evidence="1">The sequence shown here is derived from an EMBL/GenBank/DDBJ whole genome shotgun (WGS) entry which is preliminary data.</text>
</comment>
<sequence length="101" mass="10972">MAITVPTVNLCVLKIASTKNVRKLEEVVRKVVWIVTMVNSASPNATKIVRIKSVIGKPGDVPDVKLVSIVIPVTSRVPTVKVHVDNQMEFVSLVANKDIGE</sequence>
<protein>
    <submittedName>
        <fullName evidence="1">Uncharacterized protein</fullName>
    </submittedName>
</protein>